<comment type="subcellular location">
    <subcellularLocation>
        <location evidence="1">Membrane</location>
        <topology evidence="1">Multi-pass membrane protein</topology>
    </subcellularLocation>
</comment>
<dbReference type="Proteomes" id="UP000327157">
    <property type="component" value="Unassembled WGS sequence"/>
</dbReference>
<keyword evidence="12" id="KW-1185">Reference proteome</keyword>
<evidence type="ECO:0000259" key="10">
    <source>
        <dbReference type="Pfam" id="PF16916"/>
    </source>
</evidence>
<name>A0A5N5GZ14_9ROSA</name>
<feature type="domain" description="Cation efflux protein transmembrane" evidence="9">
    <location>
        <begin position="71"/>
        <end position="121"/>
    </location>
</feature>
<keyword evidence="4" id="KW-0812">Transmembrane</keyword>
<gene>
    <name evidence="11" type="ORF">D8674_042472</name>
</gene>
<reference evidence="11 12" key="2">
    <citation type="submission" date="2019-11" db="EMBL/GenBank/DDBJ databases">
        <title>A de novo genome assembly of a pear dwarfing rootstock.</title>
        <authorList>
            <person name="Wang F."/>
            <person name="Wang J."/>
            <person name="Li S."/>
            <person name="Zhang Y."/>
            <person name="Fang M."/>
            <person name="Ma L."/>
            <person name="Zhao Y."/>
            <person name="Jiang S."/>
        </authorList>
    </citation>
    <scope>NUCLEOTIDE SEQUENCE [LARGE SCALE GENOMIC DNA]</scope>
    <source>
        <strain evidence="11">S2</strain>
        <tissue evidence="11">Leaf</tissue>
    </source>
</reference>
<dbReference type="EMBL" id="SMOL01000382">
    <property type="protein sequence ID" value="KAB2619803.1"/>
    <property type="molecule type" value="Genomic_DNA"/>
</dbReference>
<accession>A0A5N5GZ14</accession>
<keyword evidence="5" id="KW-0864">Zinc transport</keyword>
<evidence type="ECO:0000256" key="3">
    <source>
        <dbReference type="ARBA" id="ARBA00022448"/>
    </source>
</evidence>
<dbReference type="GO" id="GO:0005385">
    <property type="term" value="F:zinc ion transmembrane transporter activity"/>
    <property type="evidence" value="ECO:0007669"/>
    <property type="project" value="TreeGrafter"/>
</dbReference>
<evidence type="ECO:0000313" key="11">
    <source>
        <dbReference type="EMBL" id="KAB2619803.1"/>
    </source>
</evidence>
<proteinExistence type="inferred from homology"/>
<evidence type="ECO:0000256" key="4">
    <source>
        <dbReference type="ARBA" id="ARBA00022692"/>
    </source>
</evidence>
<comment type="caution">
    <text evidence="11">The sequence shown here is derived from an EMBL/GenBank/DDBJ whole genome shotgun (WGS) entry which is preliminary data.</text>
</comment>
<dbReference type="PANTHER" id="PTHR11562">
    <property type="entry name" value="CATION EFFLUX PROTEIN/ ZINC TRANSPORTER"/>
    <property type="match status" value="1"/>
</dbReference>
<keyword evidence="5" id="KW-0862">Zinc</keyword>
<evidence type="ECO:0000256" key="8">
    <source>
        <dbReference type="ARBA" id="ARBA00023136"/>
    </source>
</evidence>
<dbReference type="InterPro" id="IPR050681">
    <property type="entry name" value="CDF/SLC30A"/>
</dbReference>
<dbReference type="InterPro" id="IPR058533">
    <property type="entry name" value="Cation_efflux_TM"/>
</dbReference>
<evidence type="ECO:0000256" key="5">
    <source>
        <dbReference type="ARBA" id="ARBA00022906"/>
    </source>
</evidence>
<evidence type="ECO:0000256" key="7">
    <source>
        <dbReference type="ARBA" id="ARBA00023065"/>
    </source>
</evidence>
<dbReference type="Pfam" id="PF01545">
    <property type="entry name" value="Cation_efflux"/>
    <property type="match status" value="1"/>
</dbReference>
<organism evidence="11 12">
    <name type="scientific">Pyrus ussuriensis x Pyrus communis</name>
    <dbReference type="NCBI Taxonomy" id="2448454"/>
    <lineage>
        <taxon>Eukaryota</taxon>
        <taxon>Viridiplantae</taxon>
        <taxon>Streptophyta</taxon>
        <taxon>Embryophyta</taxon>
        <taxon>Tracheophyta</taxon>
        <taxon>Spermatophyta</taxon>
        <taxon>Magnoliopsida</taxon>
        <taxon>eudicotyledons</taxon>
        <taxon>Gunneridae</taxon>
        <taxon>Pentapetalae</taxon>
        <taxon>rosids</taxon>
        <taxon>fabids</taxon>
        <taxon>Rosales</taxon>
        <taxon>Rosaceae</taxon>
        <taxon>Amygdaloideae</taxon>
        <taxon>Maleae</taxon>
        <taxon>Pyrus</taxon>
    </lineage>
</organism>
<dbReference type="InterPro" id="IPR002524">
    <property type="entry name" value="Cation_efflux"/>
</dbReference>
<evidence type="ECO:0000256" key="1">
    <source>
        <dbReference type="ARBA" id="ARBA00004141"/>
    </source>
</evidence>
<dbReference type="InterPro" id="IPR027469">
    <property type="entry name" value="Cation_efflux_TMD_sf"/>
</dbReference>
<dbReference type="GO" id="GO:0005886">
    <property type="term" value="C:plasma membrane"/>
    <property type="evidence" value="ECO:0007669"/>
    <property type="project" value="TreeGrafter"/>
</dbReference>
<sequence length="310" mass="34488">MEAQNSERERIIEVREDVPAIETSLSRTKICRDGSCGFLNDKSSSKDAQGRFALRCVLMSVEVVGKGGANIAILTDAAHLLTDVAAFAISLFSVWASGWEATPRQSYGFYRIEILGALVSGHDNHPHSHEDPDETHNHGITVTTHHSYHHEVHCNHDGKHRHIVETAEPLLKHSCEGEKKPKKNVQGAYLLVLGDSIQSIGIVDLICTHVFSVIVFSTTIPMLRNILGVLMESTPREIDATKIEKDLCEVDEVVAIHELHIWAITVGKVLIACHFIVKPDANADMVLEEIINYIKREYNISHVTIQVECQ</sequence>
<dbReference type="InterPro" id="IPR036837">
    <property type="entry name" value="Cation_efflux_CTD_sf"/>
</dbReference>
<dbReference type="SUPFAM" id="SSF160240">
    <property type="entry name" value="Cation efflux protein cytoplasmic domain-like"/>
    <property type="match status" value="1"/>
</dbReference>
<evidence type="ECO:0000256" key="2">
    <source>
        <dbReference type="ARBA" id="ARBA00008873"/>
    </source>
</evidence>
<keyword evidence="6" id="KW-1133">Transmembrane helix</keyword>
<keyword evidence="7" id="KW-0406">Ion transport</keyword>
<reference evidence="11 12" key="1">
    <citation type="submission" date="2019-09" db="EMBL/GenBank/DDBJ databases">
        <authorList>
            <person name="Ou C."/>
        </authorList>
    </citation>
    <scope>NUCLEOTIDE SEQUENCE [LARGE SCALE GENOMIC DNA]</scope>
    <source>
        <strain evidence="11">S2</strain>
        <tissue evidence="11">Leaf</tissue>
    </source>
</reference>
<dbReference type="Pfam" id="PF16916">
    <property type="entry name" value="ZT_dimer"/>
    <property type="match status" value="1"/>
</dbReference>
<keyword evidence="8" id="KW-0472">Membrane</keyword>
<protein>
    <submittedName>
        <fullName evidence="11">Metal tolerance A2-like protein</fullName>
    </submittedName>
</protein>
<keyword evidence="3" id="KW-0813">Transport</keyword>
<dbReference type="OrthoDB" id="9944568at2759"/>
<dbReference type="NCBIfam" id="TIGR01297">
    <property type="entry name" value="CDF"/>
    <property type="match status" value="1"/>
</dbReference>
<feature type="domain" description="Cation efflux protein cytoplasmic" evidence="10">
    <location>
        <begin position="235"/>
        <end position="308"/>
    </location>
</feature>
<comment type="similarity">
    <text evidence="2">Belongs to the cation diffusion facilitator (CDF) transporter (TC 2.A.4) family. SLC30A subfamily.</text>
</comment>
<evidence type="ECO:0000256" key="6">
    <source>
        <dbReference type="ARBA" id="ARBA00022989"/>
    </source>
</evidence>
<dbReference type="SUPFAM" id="SSF161111">
    <property type="entry name" value="Cation efflux protein transmembrane domain-like"/>
    <property type="match status" value="1"/>
</dbReference>
<dbReference type="InterPro" id="IPR027470">
    <property type="entry name" value="Cation_efflux_CTD"/>
</dbReference>
<evidence type="ECO:0000259" key="9">
    <source>
        <dbReference type="Pfam" id="PF01545"/>
    </source>
</evidence>
<evidence type="ECO:0000313" key="12">
    <source>
        <dbReference type="Proteomes" id="UP000327157"/>
    </source>
</evidence>
<dbReference type="Gene3D" id="1.20.1510.10">
    <property type="entry name" value="Cation efflux protein transmembrane domain"/>
    <property type="match status" value="1"/>
</dbReference>
<dbReference type="AlphaFoldDB" id="A0A5N5GZ14"/>
<dbReference type="PANTHER" id="PTHR11562:SF100">
    <property type="entry name" value="METAL TOLERANCE PROTEIN A2"/>
    <property type="match status" value="1"/>
</dbReference>